<protein>
    <submittedName>
        <fullName evidence="2">Oxidoreductase</fullName>
    </submittedName>
</protein>
<dbReference type="PANTHER" id="PTHR14097">
    <property type="entry name" value="OXIDOREDUCTASE HTATIP2"/>
    <property type="match status" value="1"/>
</dbReference>
<sequence>MSTTHKKTALLAGATGLVGSEALRLLLASGDYAKVVAFVRRPIQQLSHPKLEQVIVDFDDLAPHAHHFQNADVYCCLGTTIKIAKTREAFRKVDFDYPLRLAELAKQNGARQYLIITALGSDANSSVFYNRVKGEVELALRALDLPALRIFRPSLLLGERTEFRLGEKVASWFSFAIVGPLKKYRPIHARTVARALLHVALHDTSTGTRVYESNEMEKLATAPI</sequence>
<dbReference type="SUPFAM" id="SSF51735">
    <property type="entry name" value="NAD(P)-binding Rossmann-fold domains"/>
    <property type="match status" value="1"/>
</dbReference>
<dbReference type="CDD" id="cd05250">
    <property type="entry name" value="CC3_like_SDR_a"/>
    <property type="match status" value="1"/>
</dbReference>
<evidence type="ECO:0000313" key="2">
    <source>
        <dbReference type="EMBL" id="MCX7569802.1"/>
    </source>
</evidence>
<accession>A0ABT3X1F5</accession>
<name>A0ABT3X1F5_9BACL</name>
<dbReference type="InterPro" id="IPR036291">
    <property type="entry name" value="NAD(P)-bd_dom_sf"/>
</dbReference>
<reference evidence="2 3" key="1">
    <citation type="submission" date="2022-11" db="EMBL/GenBank/DDBJ databases">
        <title>Study of microbial diversity in lake waters.</title>
        <authorList>
            <person name="Zhang J."/>
        </authorList>
    </citation>
    <scope>NUCLEOTIDE SEQUENCE [LARGE SCALE GENOMIC DNA]</scope>
    <source>
        <strain evidence="2 3">DT12</strain>
    </source>
</reference>
<proteinExistence type="predicted"/>
<dbReference type="Proteomes" id="UP001208017">
    <property type="component" value="Unassembled WGS sequence"/>
</dbReference>
<dbReference type="RefSeq" id="WP_267151055.1">
    <property type="nucleotide sequence ID" value="NZ_JAPMLT010000003.1"/>
</dbReference>
<dbReference type="EMBL" id="JAPMLT010000003">
    <property type="protein sequence ID" value="MCX7569802.1"/>
    <property type="molecule type" value="Genomic_DNA"/>
</dbReference>
<evidence type="ECO:0000259" key="1">
    <source>
        <dbReference type="Pfam" id="PF13460"/>
    </source>
</evidence>
<evidence type="ECO:0000313" key="3">
    <source>
        <dbReference type="Proteomes" id="UP001208017"/>
    </source>
</evidence>
<comment type="caution">
    <text evidence="2">The sequence shown here is derived from an EMBL/GenBank/DDBJ whole genome shotgun (WGS) entry which is preliminary data.</text>
</comment>
<keyword evidence="3" id="KW-1185">Reference proteome</keyword>
<dbReference type="Pfam" id="PF13460">
    <property type="entry name" value="NAD_binding_10"/>
    <property type="match status" value="1"/>
</dbReference>
<dbReference type="Gene3D" id="3.40.50.720">
    <property type="entry name" value="NAD(P)-binding Rossmann-like Domain"/>
    <property type="match status" value="1"/>
</dbReference>
<feature type="domain" description="NAD(P)-binding" evidence="1">
    <location>
        <begin position="13"/>
        <end position="126"/>
    </location>
</feature>
<organism evidence="2 3">
    <name type="scientific">Tumebacillus lacus</name>
    <dbReference type="NCBI Taxonomy" id="2995335"/>
    <lineage>
        <taxon>Bacteria</taxon>
        <taxon>Bacillati</taxon>
        <taxon>Bacillota</taxon>
        <taxon>Bacilli</taxon>
        <taxon>Bacillales</taxon>
        <taxon>Alicyclobacillaceae</taxon>
        <taxon>Tumebacillus</taxon>
    </lineage>
</organism>
<dbReference type="InterPro" id="IPR016040">
    <property type="entry name" value="NAD(P)-bd_dom"/>
</dbReference>
<dbReference type="PANTHER" id="PTHR14097:SF7">
    <property type="entry name" value="OXIDOREDUCTASE HTATIP2"/>
    <property type="match status" value="1"/>
</dbReference>
<gene>
    <name evidence="2" type="ORF">OS242_07475</name>
</gene>